<evidence type="ECO:0000313" key="3">
    <source>
        <dbReference type="Proteomes" id="UP000182444"/>
    </source>
</evidence>
<dbReference type="VEuPathDB" id="FungiDB:YALI1_E21585g"/>
<dbReference type="EMBL" id="CP017557">
    <property type="protein sequence ID" value="AOW05590.1"/>
    <property type="molecule type" value="Genomic_DNA"/>
</dbReference>
<protein>
    <submittedName>
        <fullName evidence="2">Uncharacterized protein</fullName>
    </submittedName>
</protein>
<gene>
    <name evidence="2" type="ORF">YALI1_E21585g</name>
</gene>
<sequence>MWLMLDPSANVSTAPKPAEQEKLGKFPGVTNSSQTVTKHKRHYNHKRLSTNGTTITNDCAQARKHTTIVHTRSNAARHRHIISGHSGYVGGDAIRLYNTPRGYLTTSGCRGLVTMSPSFKRTGILANTVGVRSTLTINRCHLLIDLQLTLTLCRHGVWAFRGTSRPAVL</sequence>
<dbReference type="GeneID" id="94583651"/>
<feature type="region of interest" description="Disordered" evidence="1">
    <location>
        <begin position="1"/>
        <end position="41"/>
    </location>
</feature>
<name>A0A1D8NIX9_YARLL</name>
<organism evidence="2 3">
    <name type="scientific">Yarrowia lipolytica</name>
    <name type="common">Candida lipolytica</name>
    <dbReference type="NCBI Taxonomy" id="4952"/>
    <lineage>
        <taxon>Eukaryota</taxon>
        <taxon>Fungi</taxon>
        <taxon>Dikarya</taxon>
        <taxon>Ascomycota</taxon>
        <taxon>Saccharomycotina</taxon>
        <taxon>Dipodascomycetes</taxon>
        <taxon>Dipodascales</taxon>
        <taxon>Dipodascales incertae sedis</taxon>
        <taxon>Yarrowia</taxon>
    </lineage>
</organism>
<dbReference type="RefSeq" id="XP_068139147.1">
    <property type="nucleotide sequence ID" value="XM_068283046.1"/>
</dbReference>
<proteinExistence type="predicted"/>
<evidence type="ECO:0000256" key="1">
    <source>
        <dbReference type="SAM" id="MobiDB-lite"/>
    </source>
</evidence>
<evidence type="ECO:0000313" key="2">
    <source>
        <dbReference type="EMBL" id="AOW05590.1"/>
    </source>
</evidence>
<dbReference type="Proteomes" id="UP000182444">
    <property type="component" value="Chromosome 1E"/>
</dbReference>
<dbReference type="AlphaFoldDB" id="A0A1D8NIX9"/>
<reference evidence="2 3" key="1">
    <citation type="journal article" date="2016" name="PLoS ONE">
        <title>Sequence Assembly of Yarrowia lipolytica Strain W29/CLIB89 Shows Transposable Element Diversity.</title>
        <authorList>
            <person name="Magnan C."/>
            <person name="Yu J."/>
            <person name="Chang I."/>
            <person name="Jahn E."/>
            <person name="Kanomata Y."/>
            <person name="Wu J."/>
            <person name="Zeller M."/>
            <person name="Oakes M."/>
            <person name="Baldi P."/>
            <person name="Sandmeyer S."/>
        </authorList>
    </citation>
    <scope>NUCLEOTIDE SEQUENCE [LARGE SCALE GENOMIC DNA]</scope>
    <source>
        <strain evidence="3">CLIB89(W29)</strain>
    </source>
</reference>
<accession>A0A1D8NIX9</accession>